<organism evidence="2 3">
    <name type="scientific">Nesterenkonia lacusekhoensis</name>
    <dbReference type="NCBI Taxonomy" id="150832"/>
    <lineage>
        <taxon>Bacteria</taxon>
        <taxon>Bacillati</taxon>
        <taxon>Actinomycetota</taxon>
        <taxon>Actinomycetes</taxon>
        <taxon>Micrococcales</taxon>
        <taxon>Micrococcaceae</taxon>
        <taxon>Nesterenkonia</taxon>
    </lineage>
</organism>
<dbReference type="PANTHER" id="PTHR43603">
    <property type="entry name" value="COBW DOMAIN-CONTAINING PROTEIN DDB_G0274527"/>
    <property type="match status" value="1"/>
</dbReference>
<dbReference type="Pfam" id="PF07683">
    <property type="entry name" value="CobW_C"/>
    <property type="match status" value="1"/>
</dbReference>
<feature type="domain" description="CobW C-terminal" evidence="1">
    <location>
        <begin position="226"/>
        <end position="328"/>
    </location>
</feature>
<dbReference type="SMART" id="SM00833">
    <property type="entry name" value="CobW_C"/>
    <property type="match status" value="1"/>
</dbReference>
<evidence type="ECO:0000313" key="3">
    <source>
        <dbReference type="Proteomes" id="UP001519331"/>
    </source>
</evidence>
<sequence>MSEDTRSAGQVDAVAVVGACVPERQEYARRLARSRDSVMVPAHRVSQNPAVVDQTRDLLRRVPDHVGILVEYPMEIPAMDVIAELAGPGAETRLQDLICVVDVAHLLADLEGQVYVRLPFPAAEGEEDVAHFASRAELIVTQIEFSSAVLLVNWQQLSRQRLSLVMALISHLSPQARLDLVDLDHGLEEAGQEIAGTEPYSAEQTRAGWVSLLNRDFAPEFHSPAVGALRYEQLRPFHPGRLHDLLTEQLESGDFGLVLRSAGFCRLATRAHVTARWEQVGTQFSLTPLAFDHQLGEADELLAIGQELAFIGLGLDVEALRQALDSAALTDAELSAGPGLWATFPDVFPEWRAIDG</sequence>
<dbReference type="InterPro" id="IPR011629">
    <property type="entry name" value="CobW-like_C"/>
</dbReference>
<dbReference type="RefSeq" id="WP_210048058.1">
    <property type="nucleotide sequence ID" value="NZ_JAGINX010000001.1"/>
</dbReference>
<dbReference type="InterPro" id="IPR051927">
    <property type="entry name" value="Zn_Chap_cDPG_Synth"/>
</dbReference>
<dbReference type="EMBL" id="JAGINX010000001">
    <property type="protein sequence ID" value="MBP2317776.1"/>
    <property type="molecule type" value="Genomic_DNA"/>
</dbReference>
<comment type="caution">
    <text evidence="2">The sequence shown here is derived from an EMBL/GenBank/DDBJ whole genome shotgun (WGS) entry which is preliminary data.</text>
</comment>
<name>A0ABS4SZZ1_9MICC</name>
<evidence type="ECO:0000313" key="2">
    <source>
        <dbReference type="EMBL" id="MBP2317776.1"/>
    </source>
</evidence>
<gene>
    <name evidence="2" type="ORF">JOF45_000795</name>
</gene>
<dbReference type="Proteomes" id="UP001519331">
    <property type="component" value="Unassembled WGS sequence"/>
</dbReference>
<reference evidence="2 3" key="1">
    <citation type="submission" date="2021-03" db="EMBL/GenBank/DDBJ databases">
        <title>Sequencing the genomes of 1000 actinobacteria strains.</title>
        <authorList>
            <person name="Klenk H.-P."/>
        </authorList>
    </citation>
    <scope>NUCLEOTIDE SEQUENCE [LARGE SCALE GENOMIC DNA]</scope>
    <source>
        <strain evidence="2 3">DSM 12544</strain>
    </source>
</reference>
<proteinExistence type="predicted"/>
<protein>
    <submittedName>
        <fullName evidence="2">G3E family GTPase</fullName>
    </submittedName>
</protein>
<keyword evidence="3" id="KW-1185">Reference proteome</keyword>
<dbReference type="PANTHER" id="PTHR43603:SF1">
    <property type="entry name" value="ZINC-REGULATED GTPASE METALLOPROTEIN ACTIVATOR 1"/>
    <property type="match status" value="1"/>
</dbReference>
<dbReference type="SUPFAM" id="SSF90002">
    <property type="entry name" value="Hypothetical protein YjiA, C-terminal domain"/>
    <property type="match status" value="1"/>
</dbReference>
<evidence type="ECO:0000259" key="1">
    <source>
        <dbReference type="SMART" id="SM00833"/>
    </source>
</evidence>
<accession>A0ABS4SZZ1</accession>